<gene>
    <name evidence="9" type="ORF">H4W34_003276</name>
</gene>
<dbReference type="Proteomes" id="UP000627838">
    <property type="component" value="Unassembled WGS sequence"/>
</dbReference>
<keyword evidence="7" id="KW-0812">Transmembrane</keyword>
<evidence type="ECO:0000256" key="4">
    <source>
        <dbReference type="ARBA" id="ARBA00022833"/>
    </source>
</evidence>
<sequence>MTGTALLALISLGTVGGAHVLSRAKWTWRTPRIGIALWQALGLCWGIATIGALLGLALLPYRNGVAGGLPGLYSDGAARLDTVHMFALLGAVGLAAVLLVMLAYAVLRVVRARRRHRALLALVSRRDSAVPGTLVLDHPGAAAYCVPGVRSSKVVVSAGTLELLDTAELAAVLAHERAHARERHDLVLLPFASLRQIFPQFRLVGRCLDAVELLIEMAADDRARSGRPPRELATALLRFAAARPAAAPSGTLGVASHDDIPVMARVNRLLEPRPLPRATRLAASAAVPLVAGLPLLLIVMPH</sequence>
<keyword evidence="7" id="KW-0472">Membrane</keyword>
<dbReference type="Gene3D" id="3.30.2010.10">
    <property type="entry name" value="Metalloproteases ('zincins'), catalytic domain"/>
    <property type="match status" value="1"/>
</dbReference>
<feature type="domain" description="Peptidase M48" evidence="8">
    <location>
        <begin position="112"/>
        <end position="199"/>
    </location>
</feature>
<evidence type="ECO:0000256" key="3">
    <source>
        <dbReference type="ARBA" id="ARBA00022801"/>
    </source>
</evidence>
<evidence type="ECO:0000256" key="6">
    <source>
        <dbReference type="RuleBase" id="RU003983"/>
    </source>
</evidence>
<keyword evidence="7" id="KW-1133">Transmembrane helix</keyword>
<evidence type="ECO:0000256" key="2">
    <source>
        <dbReference type="ARBA" id="ARBA00022723"/>
    </source>
</evidence>
<name>A0ABR9JSH6_9ACTN</name>
<evidence type="ECO:0000256" key="7">
    <source>
        <dbReference type="SAM" id="Phobius"/>
    </source>
</evidence>
<dbReference type="InterPro" id="IPR001915">
    <property type="entry name" value="Peptidase_M48"/>
</dbReference>
<organism evidence="9 10">
    <name type="scientific">Actinomadura algeriensis</name>
    <dbReference type="NCBI Taxonomy" id="1679523"/>
    <lineage>
        <taxon>Bacteria</taxon>
        <taxon>Bacillati</taxon>
        <taxon>Actinomycetota</taxon>
        <taxon>Actinomycetes</taxon>
        <taxon>Streptosporangiales</taxon>
        <taxon>Thermomonosporaceae</taxon>
        <taxon>Actinomadura</taxon>
    </lineage>
</organism>
<evidence type="ECO:0000256" key="1">
    <source>
        <dbReference type="ARBA" id="ARBA00022670"/>
    </source>
</evidence>
<keyword evidence="10" id="KW-1185">Reference proteome</keyword>
<protein>
    <submittedName>
        <fullName evidence="9">Beta-lactamase regulating signal transducer with metallopeptidase domain</fullName>
    </submittedName>
</protein>
<comment type="cofactor">
    <cofactor evidence="6">
        <name>Zn(2+)</name>
        <dbReference type="ChEBI" id="CHEBI:29105"/>
    </cofactor>
    <text evidence="6">Binds 1 zinc ion per subunit.</text>
</comment>
<feature type="transmembrane region" description="Helical" evidence="7">
    <location>
        <begin position="82"/>
        <end position="107"/>
    </location>
</feature>
<comment type="similarity">
    <text evidence="6">Belongs to the peptidase M48 family.</text>
</comment>
<dbReference type="InterPro" id="IPR052173">
    <property type="entry name" value="Beta-lactam_resp_regulator"/>
</dbReference>
<feature type="transmembrane region" description="Helical" evidence="7">
    <location>
        <begin position="6"/>
        <end position="24"/>
    </location>
</feature>
<dbReference type="CDD" id="cd07326">
    <property type="entry name" value="M56_BlaR1_MecR1_like"/>
    <property type="match status" value="1"/>
</dbReference>
<keyword evidence="5 6" id="KW-0482">Metalloprotease</keyword>
<comment type="caution">
    <text evidence="9">The sequence shown here is derived from an EMBL/GenBank/DDBJ whole genome shotgun (WGS) entry which is preliminary data.</text>
</comment>
<dbReference type="Pfam" id="PF01435">
    <property type="entry name" value="Peptidase_M48"/>
    <property type="match status" value="1"/>
</dbReference>
<dbReference type="RefSeq" id="WP_192760000.1">
    <property type="nucleotide sequence ID" value="NZ_JADBDZ010000001.1"/>
</dbReference>
<accession>A0ABR9JSH6</accession>
<feature type="transmembrane region" description="Helical" evidence="7">
    <location>
        <begin position="36"/>
        <end position="62"/>
    </location>
</feature>
<dbReference type="EMBL" id="JADBDZ010000001">
    <property type="protein sequence ID" value="MBE1533443.1"/>
    <property type="molecule type" value="Genomic_DNA"/>
</dbReference>
<dbReference type="PANTHER" id="PTHR34978:SF3">
    <property type="entry name" value="SLR0241 PROTEIN"/>
    <property type="match status" value="1"/>
</dbReference>
<keyword evidence="1 6" id="KW-0645">Protease</keyword>
<feature type="transmembrane region" description="Helical" evidence="7">
    <location>
        <begin position="281"/>
        <end position="300"/>
    </location>
</feature>
<evidence type="ECO:0000313" key="9">
    <source>
        <dbReference type="EMBL" id="MBE1533443.1"/>
    </source>
</evidence>
<keyword evidence="3 6" id="KW-0378">Hydrolase</keyword>
<evidence type="ECO:0000259" key="8">
    <source>
        <dbReference type="Pfam" id="PF01435"/>
    </source>
</evidence>
<keyword evidence="2" id="KW-0479">Metal-binding</keyword>
<evidence type="ECO:0000313" key="10">
    <source>
        <dbReference type="Proteomes" id="UP000627838"/>
    </source>
</evidence>
<keyword evidence="4 6" id="KW-0862">Zinc</keyword>
<reference evidence="9 10" key="1">
    <citation type="submission" date="2020-10" db="EMBL/GenBank/DDBJ databases">
        <title>Sequencing the genomes of 1000 actinobacteria strains.</title>
        <authorList>
            <person name="Klenk H.-P."/>
        </authorList>
    </citation>
    <scope>NUCLEOTIDE SEQUENCE [LARGE SCALE GENOMIC DNA]</scope>
    <source>
        <strain evidence="9 10">DSM 46744</strain>
    </source>
</reference>
<dbReference type="PANTHER" id="PTHR34978">
    <property type="entry name" value="POSSIBLE SENSOR-TRANSDUCER PROTEIN BLAR"/>
    <property type="match status" value="1"/>
</dbReference>
<proteinExistence type="inferred from homology"/>
<evidence type="ECO:0000256" key="5">
    <source>
        <dbReference type="ARBA" id="ARBA00023049"/>
    </source>
</evidence>